<sequence>MNTFPILNSDCAHILAFEIEHPYITMHAITRLLATTEGVTDVRLRRLERDFKIEFKFRSLPYVVWEPHGADGRYWIGPDAETPRGADVAALRTTFERYRPSALRMLYGSLVSSLQFTGLSKKRHNTRRTPLRVS</sequence>
<name>A0A6L6Q4K2_9BURK</name>
<organism evidence="1 2">
    <name type="scientific">Pseudoduganella ginsengisoli</name>
    <dbReference type="NCBI Taxonomy" id="1462440"/>
    <lineage>
        <taxon>Bacteria</taxon>
        <taxon>Pseudomonadati</taxon>
        <taxon>Pseudomonadota</taxon>
        <taxon>Betaproteobacteria</taxon>
        <taxon>Burkholderiales</taxon>
        <taxon>Oxalobacteraceae</taxon>
        <taxon>Telluria group</taxon>
        <taxon>Pseudoduganella</taxon>
    </lineage>
</organism>
<evidence type="ECO:0000313" key="2">
    <source>
        <dbReference type="Proteomes" id="UP000484015"/>
    </source>
</evidence>
<gene>
    <name evidence="1" type="ORF">GM668_21440</name>
</gene>
<accession>A0A6L6Q4K2</accession>
<dbReference type="EMBL" id="WNLA01000017">
    <property type="protein sequence ID" value="MTW04640.1"/>
    <property type="molecule type" value="Genomic_DNA"/>
</dbReference>
<dbReference type="RefSeq" id="WP_155441000.1">
    <property type="nucleotide sequence ID" value="NZ_WNLA01000017.1"/>
</dbReference>
<keyword evidence="2" id="KW-1185">Reference proteome</keyword>
<dbReference type="OrthoDB" id="7065121at2"/>
<evidence type="ECO:0000313" key="1">
    <source>
        <dbReference type="EMBL" id="MTW04640.1"/>
    </source>
</evidence>
<dbReference type="Proteomes" id="UP000484015">
    <property type="component" value="Unassembled WGS sequence"/>
</dbReference>
<comment type="caution">
    <text evidence="1">The sequence shown here is derived from an EMBL/GenBank/DDBJ whole genome shotgun (WGS) entry which is preliminary data.</text>
</comment>
<reference evidence="1 2" key="1">
    <citation type="submission" date="2019-11" db="EMBL/GenBank/DDBJ databases">
        <title>Type strains purchased from KCTC, JCM and DSMZ.</title>
        <authorList>
            <person name="Lu H."/>
        </authorList>
    </citation>
    <scope>NUCLEOTIDE SEQUENCE [LARGE SCALE GENOMIC DNA]</scope>
    <source>
        <strain evidence="1 2">KCTC 42409</strain>
    </source>
</reference>
<proteinExistence type="predicted"/>
<protein>
    <submittedName>
        <fullName evidence="1">Uncharacterized protein</fullName>
    </submittedName>
</protein>
<dbReference type="AlphaFoldDB" id="A0A6L6Q4K2"/>